<feature type="compositionally biased region" description="Low complexity" evidence="1">
    <location>
        <begin position="215"/>
        <end position="236"/>
    </location>
</feature>
<comment type="caution">
    <text evidence="3">The sequence shown here is derived from an EMBL/GenBank/DDBJ whole genome shotgun (WGS) entry which is preliminary data.</text>
</comment>
<evidence type="ECO:0000256" key="1">
    <source>
        <dbReference type="SAM" id="MobiDB-lite"/>
    </source>
</evidence>
<dbReference type="AlphaFoldDB" id="N8Y9Y6"/>
<dbReference type="HOGENOM" id="CLU_082074_0_0_6"/>
<dbReference type="EMBL" id="APPJ01000009">
    <property type="protein sequence ID" value="ENV18064.1"/>
    <property type="molecule type" value="Genomic_DNA"/>
</dbReference>
<dbReference type="InterPro" id="IPR018958">
    <property type="entry name" value="Knr4/Smi1-like_dom"/>
</dbReference>
<reference evidence="3 4" key="1">
    <citation type="submission" date="2013-02" db="EMBL/GenBank/DDBJ databases">
        <title>The Genome Sequence of Acinetobacter guillouiae NIPH 991.</title>
        <authorList>
            <consortium name="The Broad Institute Genome Sequencing Platform"/>
            <consortium name="The Broad Institute Genome Sequencing Center for Infectious Disease"/>
            <person name="Cerqueira G."/>
            <person name="Feldgarden M."/>
            <person name="Courvalin P."/>
            <person name="Perichon B."/>
            <person name="Grillot-Courvalin C."/>
            <person name="Clermont D."/>
            <person name="Rocha E."/>
            <person name="Yoon E.-J."/>
            <person name="Nemec A."/>
            <person name="Walker B."/>
            <person name="Young S.K."/>
            <person name="Zeng Q."/>
            <person name="Gargeya S."/>
            <person name="Fitzgerald M."/>
            <person name="Haas B."/>
            <person name="Abouelleil A."/>
            <person name="Alvarado L."/>
            <person name="Arachchi H.M."/>
            <person name="Berlin A.M."/>
            <person name="Chapman S.B."/>
            <person name="Dewar J."/>
            <person name="Goldberg J."/>
            <person name="Griggs A."/>
            <person name="Gujja S."/>
            <person name="Hansen M."/>
            <person name="Howarth C."/>
            <person name="Imamovic A."/>
            <person name="Larimer J."/>
            <person name="McCowan C."/>
            <person name="Murphy C."/>
            <person name="Neiman D."/>
            <person name="Pearson M."/>
            <person name="Priest M."/>
            <person name="Roberts A."/>
            <person name="Saif S."/>
            <person name="Shea T."/>
            <person name="Sisk P."/>
            <person name="Sykes S."/>
            <person name="Wortman J."/>
            <person name="Nusbaum C."/>
            <person name="Birren B."/>
        </authorList>
    </citation>
    <scope>NUCLEOTIDE SEQUENCE [LARGE SCALE GENOMIC DNA]</scope>
    <source>
        <strain evidence="3 4">NIPH 991</strain>
    </source>
</reference>
<dbReference type="RefSeq" id="WP_004818794.1">
    <property type="nucleotide sequence ID" value="NZ_KB849456.1"/>
</dbReference>
<dbReference type="eggNOG" id="COG0457">
    <property type="taxonomic scope" value="Bacteria"/>
</dbReference>
<dbReference type="Proteomes" id="UP000013148">
    <property type="component" value="Unassembled WGS sequence"/>
</dbReference>
<gene>
    <name evidence="3" type="ORF">F964_01383</name>
</gene>
<keyword evidence="4" id="KW-1185">Reference proteome</keyword>
<dbReference type="PATRIC" id="fig|1217656.3.peg.1348"/>
<organism evidence="3 4">
    <name type="scientific">Acinetobacter guillouiae NIPH 991</name>
    <dbReference type="NCBI Taxonomy" id="1217656"/>
    <lineage>
        <taxon>Bacteria</taxon>
        <taxon>Pseudomonadati</taxon>
        <taxon>Pseudomonadota</taxon>
        <taxon>Gammaproteobacteria</taxon>
        <taxon>Moraxellales</taxon>
        <taxon>Moraxellaceae</taxon>
        <taxon>Acinetobacter</taxon>
    </lineage>
</organism>
<dbReference type="SUPFAM" id="SSF160631">
    <property type="entry name" value="SMI1/KNR4-like"/>
    <property type="match status" value="1"/>
</dbReference>
<name>N8Y9Y6_ACIGI</name>
<accession>N8Y9Y6</accession>
<dbReference type="Pfam" id="PF09346">
    <property type="entry name" value="SMI1_KNR4"/>
    <property type="match status" value="1"/>
</dbReference>
<dbReference type="Gene3D" id="3.40.1580.10">
    <property type="entry name" value="SMI1/KNR4-like"/>
    <property type="match status" value="1"/>
</dbReference>
<sequence length="249" mass="29255">MNEQLQKIQQKLEQLKALDIHCTLFGANRHQYRLNPCLSLDVIEQFESSYQIQLPKDYVAFLTQLGNGGAGPYYGIEPFEKVLFTDLDYPNNDNLLHPNLAFPHTQPWNEFFEPTCDEEDEEEYERQYSEFHQHQMDGVLAICNYGCGVSLNLVVNGAECGHIWIDDRANDGGIYPSHEFGNTDRIPFLDWYELWLDLSLEEIAEKIHQENMDKNQQNNSEVEQNQQEIPQQQFTQAETQSRKAWWKFW</sequence>
<evidence type="ECO:0000313" key="4">
    <source>
        <dbReference type="Proteomes" id="UP000013148"/>
    </source>
</evidence>
<evidence type="ECO:0000313" key="3">
    <source>
        <dbReference type="EMBL" id="ENV18064.1"/>
    </source>
</evidence>
<dbReference type="SMART" id="SM00860">
    <property type="entry name" value="SMI1_KNR4"/>
    <property type="match status" value="1"/>
</dbReference>
<dbReference type="InterPro" id="IPR037883">
    <property type="entry name" value="Knr4/Smi1-like_sf"/>
</dbReference>
<evidence type="ECO:0000259" key="2">
    <source>
        <dbReference type="SMART" id="SM00860"/>
    </source>
</evidence>
<feature type="region of interest" description="Disordered" evidence="1">
    <location>
        <begin position="213"/>
        <end position="236"/>
    </location>
</feature>
<proteinExistence type="predicted"/>
<feature type="domain" description="Knr4/Smi1-like" evidence="2">
    <location>
        <begin position="37"/>
        <end position="194"/>
    </location>
</feature>
<protein>
    <recommendedName>
        <fullName evidence="2">Knr4/Smi1-like domain-containing protein</fullName>
    </recommendedName>
</protein>